<proteinExistence type="predicted"/>
<keyword evidence="2" id="KW-1185">Reference proteome</keyword>
<accession>A0AAD6ZSZ4</accession>
<name>A0AAD6ZSZ4_9AGAR</name>
<gene>
    <name evidence="1" type="ORF">DFH08DRAFT_783917</name>
</gene>
<dbReference type="Proteomes" id="UP001218218">
    <property type="component" value="Unassembled WGS sequence"/>
</dbReference>
<sequence>MGQDQELGRKEKTHVSKVKLRSEWLFEGATGIDPCALTIERVERGLEFSIFMDMHSDMQWKPFEMTPKRWADATTQYNANLQSILGHFHPKKHPRALVNMLADVIRKTKRKDLAPGRHVFLKLSGGCRRIHRSRNVQIAQRI</sequence>
<evidence type="ECO:0000313" key="1">
    <source>
        <dbReference type="EMBL" id="KAJ7337536.1"/>
    </source>
</evidence>
<evidence type="ECO:0000313" key="2">
    <source>
        <dbReference type="Proteomes" id="UP001218218"/>
    </source>
</evidence>
<organism evidence="1 2">
    <name type="scientific">Mycena albidolilacea</name>
    <dbReference type="NCBI Taxonomy" id="1033008"/>
    <lineage>
        <taxon>Eukaryota</taxon>
        <taxon>Fungi</taxon>
        <taxon>Dikarya</taxon>
        <taxon>Basidiomycota</taxon>
        <taxon>Agaricomycotina</taxon>
        <taxon>Agaricomycetes</taxon>
        <taxon>Agaricomycetidae</taxon>
        <taxon>Agaricales</taxon>
        <taxon>Marasmiineae</taxon>
        <taxon>Mycenaceae</taxon>
        <taxon>Mycena</taxon>
    </lineage>
</organism>
<comment type="caution">
    <text evidence="1">The sequence shown here is derived from an EMBL/GenBank/DDBJ whole genome shotgun (WGS) entry which is preliminary data.</text>
</comment>
<dbReference type="EMBL" id="JARIHO010000029">
    <property type="protein sequence ID" value="KAJ7337536.1"/>
    <property type="molecule type" value="Genomic_DNA"/>
</dbReference>
<protein>
    <submittedName>
        <fullName evidence="1">Uncharacterized protein</fullName>
    </submittedName>
</protein>
<dbReference type="AlphaFoldDB" id="A0AAD6ZSZ4"/>
<reference evidence="1" key="1">
    <citation type="submission" date="2023-03" db="EMBL/GenBank/DDBJ databases">
        <title>Massive genome expansion in bonnet fungi (Mycena s.s.) driven by repeated elements and novel gene families across ecological guilds.</title>
        <authorList>
            <consortium name="Lawrence Berkeley National Laboratory"/>
            <person name="Harder C.B."/>
            <person name="Miyauchi S."/>
            <person name="Viragh M."/>
            <person name="Kuo A."/>
            <person name="Thoen E."/>
            <person name="Andreopoulos B."/>
            <person name="Lu D."/>
            <person name="Skrede I."/>
            <person name="Drula E."/>
            <person name="Henrissat B."/>
            <person name="Morin E."/>
            <person name="Kohler A."/>
            <person name="Barry K."/>
            <person name="LaButti K."/>
            <person name="Morin E."/>
            <person name="Salamov A."/>
            <person name="Lipzen A."/>
            <person name="Mereny Z."/>
            <person name="Hegedus B."/>
            <person name="Baldrian P."/>
            <person name="Stursova M."/>
            <person name="Weitz H."/>
            <person name="Taylor A."/>
            <person name="Grigoriev I.V."/>
            <person name="Nagy L.G."/>
            <person name="Martin F."/>
            <person name="Kauserud H."/>
        </authorList>
    </citation>
    <scope>NUCLEOTIDE SEQUENCE</scope>
    <source>
        <strain evidence="1">CBHHK002</strain>
    </source>
</reference>